<sequence length="153" mass="17049">MYISDKLFIMPLSNRYTVVTRRTKELYSAKWRRACSVVYPTDGGKVYPTVTSFVNGAQILGFLPNLNFAPLFITRGWAGYQHPNRPINPSILTIGVDLIWQGEIAVFGLGSTVPFLTSPGKKTLRNKAVILFVTRAQAAFAMGERPPTFIQHA</sequence>
<keyword evidence="2" id="KW-1185">Reference proteome</keyword>
<dbReference type="AlphaFoldDB" id="A0A9P6CG18"/>
<comment type="caution">
    <text evidence="1">The sequence shown here is derived from an EMBL/GenBank/DDBJ whole genome shotgun (WGS) entry which is preliminary data.</text>
</comment>
<reference evidence="1" key="1">
    <citation type="submission" date="2020-11" db="EMBL/GenBank/DDBJ databases">
        <authorList>
            <consortium name="DOE Joint Genome Institute"/>
            <person name="Ahrendt S."/>
            <person name="Riley R."/>
            <person name="Andreopoulos W."/>
            <person name="Labutti K."/>
            <person name="Pangilinan J."/>
            <person name="Ruiz-Duenas F.J."/>
            <person name="Barrasa J.M."/>
            <person name="Sanchez-Garcia M."/>
            <person name="Camarero S."/>
            <person name="Miyauchi S."/>
            <person name="Serrano A."/>
            <person name="Linde D."/>
            <person name="Babiker R."/>
            <person name="Drula E."/>
            <person name="Ayuso-Fernandez I."/>
            <person name="Pacheco R."/>
            <person name="Padilla G."/>
            <person name="Ferreira P."/>
            <person name="Barriuso J."/>
            <person name="Kellner H."/>
            <person name="Castanera R."/>
            <person name="Alfaro M."/>
            <person name="Ramirez L."/>
            <person name="Pisabarro A.G."/>
            <person name="Kuo A."/>
            <person name="Tritt A."/>
            <person name="Lipzen A."/>
            <person name="He G."/>
            <person name="Yan M."/>
            <person name="Ng V."/>
            <person name="Cullen D."/>
            <person name="Martin F."/>
            <person name="Rosso M.-N."/>
            <person name="Henrissat B."/>
            <person name="Hibbett D."/>
            <person name="Martinez A.T."/>
            <person name="Grigoriev I.V."/>
        </authorList>
    </citation>
    <scope>NUCLEOTIDE SEQUENCE</scope>
    <source>
        <strain evidence="1">CBS 247.69</strain>
    </source>
</reference>
<gene>
    <name evidence="1" type="ORF">BDZ94DRAFT_1312290</name>
</gene>
<evidence type="ECO:0000313" key="2">
    <source>
        <dbReference type="Proteomes" id="UP000807353"/>
    </source>
</evidence>
<organism evidence="1 2">
    <name type="scientific">Collybia nuda</name>
    <dbReference type="NCBI Taxonomy" id="64659"/>
    <lineage>
        <taxon>Eukaryota</taxon>
        <taxon>Fungi</taxon>
        <taxon>Dikarya</taxon>
        <taxon>Basidiomycota</taxon>
        <taxon>Agaricomycotina</taxon>
        <taxon>Agaricomycetes</taxon>
        <taxon>Agaricomycetidae</taxon>
        <taxon>Agaricales</taxon>
        <taxon>Tricholomatineae</taxon>
        <taxon>Clitocybaceae</taxon>
        <taxon>Collybia</taxon>
    </lineage>
</organism>
<dbReference type="EMBL" id="MU150314">
    <property type="protein sequence ID" value="KAF9459564.1"/>
    <property type="molecule type" value="Genomic_DNA"/>
</dbReference>
<accession>A0A9P6CG18</accession>
<name>A0A9P6CG18_9AGAR</name>
<protein>
    <submittedName>
        <fullName evidence="1">Uncharacterized protein</fullName>
    </submittedName>
</protein>
<dbReference type="Proteomes" id="UP000807353">
    <property type="component" value="Unassembled WGS sequence"/>
</dbReference>
<evidence type="ECO:0000313" key="1">
    <source>
        <dbReference type="EMBL" id="KAF9459564.1"/>
    </source>
</evidence>
<proteinExistence type="predicted"/>